<accession>A0A8H8DC76</accession>
<evidence type="ECO:0000313" key="3">
    <source>
        <dbReference type="Proteomes" id="UP000669133"/>
    </source>
</evidence>
<dbReference type="EMBL" id="JAEOAQ010000001">
    <property type="protein sequence ID" value="KAG5421238.1"/>
    <property type="molecule type" value="Genomic_DNA"/>
</dbReference>
<reference evidence="2 3" key="1">
    <citation type="submission" date="2020-12" db="EMBL/GenBank/DDBJ databases">
        <title>Effect of drift, selection, and recombination on the evolution of hybrid genomes in Candida yeast pathogens.</title>
        <authorList>
            <person name="Mixao V."/>
            <person name="Ksiezopolska E."/>
            <person name="Saus E."/>
            <person name="Boekhout T."/>
            <person name="Gacser A."/>
            <person name="Gabaldon T."/>
        </authorList>
    </citation>
    <scope>NUCLEOTIDE SEQUENCE [LARGE SCALE GENOMIC DNA]</scope>
    <source>
        <strain evidence="2 3">BP57</strain>
    </source>
</reference>
<feature type="compositionally biased region" description="Polar residues" evidence="1">
    <location>
        <begin position="83"/>
        <end position="98"/>
    </location>
</feature>
<dbReference type="Proteomes" id="UP000669133">
    <property type="component" value="Unassembled WGS sequence"/>
</dbReference>
<proteinExistence type="predicted"/>
<name>A0A8H8DC76_9ASCO</name>
<feature type="region of interest" description="Disordered" evidence="1">
    <location>
        <begin position="1"/>
        <end position="140"/>
    </location>
</feature>
<gene>
    <name evidence="2" type="ORF">I9W82_000328</name>
</gene>
<feature type="compositionally biased region" description="Basic residues" evidence="1">
    <location>
        <begin position="107"/>
        <end position="128"/>
    </location>
</feature>
<evidence type="ECO:0000313" key="2">
    <source>
        <dbReference type="EMBL" id="KAG5421238.1"/>
    </source>
</evidence>
<feature type="compositionally biased region" description="Basic and acidic residues" evidence="1">
    <location>
        <begin position="67"/>
        <end position="79"/>
    </location>
</feature>
<dbReference type="RefSeq" id="XP_067550354.1">
    <property type="nucleotide sequence ID" value="XM_067692228.1"/>
</dbReference>
<dbReference type="GeneID" id="93648957"/>
<protein>
    <submittedName>
        <fullName evidence="2">Uncharacterized protein</fullName>
    </submittedName>
</protein>
<comment type="caution">
    <text evidence="2">The sequence shown here is derived from an EMBL/GenBank/DDBJ whole genome shotgun (WGS) entry which is preliminary data.</text>
</comment>
<dbReference type="AlphaFoldDB" id="A0A8H8DC76"/>
<sequence>MASQSVPIGELKHDLNVEPEHGGLCNGNVTDMEVVVEAETKLNGETNGQPDGEREANGAMNEGDQYDGEHADDANKKNEGPVGSNTDTNTKSNGEVTISQQEPQTKKQTKTKRRSSSSASSKHKRPKQKTSTVATKTTSSSVATSSSSASLLFGLVSYKNLQLRDPIVAFDTSLETSKNWITWLRLELIEVIFDSTWRPADGTGEDDTDSTISYSLAQVVGEFVLIGYLLADYVFRFSVVLIVSVVKLYLHLIRGIVGLGLRKVGIGK</sequence>
<evidence type="ECO:0000256" key="1">
    <source>
        <dbReference type="SAM" id="MobiDB-lite"/>
    </source>
</evidence>
<keyword evidence="3" id="KW-1185">Reference proteome</keyword>
<feature type="compositionally biased region" description="Basic and acidic residues" evidence="1">
    <location>
        <begin position="10"/>
        <end position="21"/>
    </location>
</feature>
<dbReference type="OrthoDB" id="4025627at2759"/>
<feature type="compositionally biased region" description="Low complexity" evidence="1">
    <location>
        <begin position="129"/>
        <end position="140"/>
    </location>
</feature>
<organism evidence="2 3">
    <name type="scientific">Candida metapsilosis</name>
    <dbReference type="NCBI Taxonomy" id="273372"/>
    <lineage>
        <taxon>Eukaryota</taxon>
        <taxon>Fungi</taxon>
        <taxon>Dikarya</taxon>
        <taxon>Ascomycota</taxon>
        <taxon>Saccharomycotina</taxon>
        <taxon>Pichiomycetes</taxon>
        <taxon>Debaryomycetaceae</taxon>
        <taxon>Candida/Lodderomyces clade</taxon>
        <taxon>Candida</taxon>
    </lineage>
</organism>